<dbReference type="InterPro" id="IPR003961">
    <property type="entry name" value="FN3_dom"/>
</dbReference>
<name>A0ABM0IMX9_ECHTE</name>
<evidence type="ECO:0000313" key="14">
    <source>
        <dbReference type="RefSeq" id="XP_004703768.2"/>
    </source>
</evidence>
<comment type="similarity">
    <text evidence="2">Belongs to the type I cytokine receptor family. Type 2 subfamily.</text>
</comment>
<dbReference type="Pfam" id="PF00041">
    <property type="entry name" value="fn3"/>
    <property type="match status" value="2"/>
</dbReference>
<sequence>MVPRVPVLGFNASFFIKHINTQFYTKLLPQPARGNSAMTWTSALGLLLLCGFSLAALPHKPENISCIFYYKHNLTCAWSPEKETSDTWYFVNRTYCYGKASDNCTSKNQASCSFPHPRATIPDNFTIEVEAQNANGMMRSDKTFWLLDNIVKIEPPEISYVQTVLGVPKVIQVKWNRPPLAPISATLKYTLRYKTVSGDKWKEVNFTKEPRTEGKYNLTGLQAFTEYVLALRCAAQESRFWSDWSQEAKGTTGEQVPLGLDLWRVLGPPEANGGRPVQLLWKAKRGPVVGKTLGYNIRYFPENRPNLTTTTNTTNQDLEVFLGNNTYCVFARAYNSIGKSQETMLRIPAIHEKSFQCMEVMQTCFNEDQLVVEWQSSDPKVDTWIVEWLPELDSEPVARSWEVVSQARNWTAPKDKLKPFLCYNISIYPMFQNQVGEPCSIQAYVKEGVPSAGPVTNVANIDKRTVTVTWKEIPKSQRNGFIINYTIFYQAENGEELSMTVNSNTLQCELESLARNTPYTVQVMASTIAGGANGTRVNFKTLSLNVMEIFLITSLVGGGLLILLILTVAYGLKNPNKLKHLCWPVIPNPAESRIAAWPREDFKNKLSLKMAQFASSLSTEDRILALYYDTSDLIDKLVVSSENFLEGVSTEELLKHQKNIVGEGKNEYVISLCTPDQLLRKSFHDPLISPEIPPREPQDLFVGMPEGICSEANEQLLPSDGSLRPDPVCQEGTPNPYLKNSVTTREFLASEGLPGQTERDV</sequence>
<evidence type="ECO:0000256" key="3">
    <source>
        <dbReference type="ARBA" id="ARBA00022692"/>
    </source>
</evidence>
<proteinExistence type="inferred from homology"/>
<accession>A0ABM0IMX9</accession>
<feature type="domain" description="Fibronectin type-III" evidence="12">
    <location>
        <begin position="155"/>
        <end position="255"/>
    </location>
</feature>
<dbReference type="SUPFAM" id="SSF49265">
    <property type="entry name" value="Fibronectin type III"/>
    <property type="match status" value="4"/>
</dbReference>
<keyword evidence="13" id="KW-1185">Reference proteome</keyword>
<dbReference type="InterPro" id="IPR052672">
    <property type="entry name" value="Type1_Cytokine_Rcpt_Type2"/>
</dbReference>
<keyword evidence="9" id="KW-0325">Glycoprotein</keyword>
<feature type="domain" description="Fibronectin type-III" evidence="12">
    <location>
        <begin position="451"/>
        <end position="544"/>
    </location>
</feature>
<gene>
    <name evidence="14" type="primary">IL31RA</name>
</gene>
<keyword evidence="5" id="KW-0677">Repeat</keyword>
<dbReference type="SMART" id="SM00060">
    <property type="entry name" value="FN3"/>
    <property type="match status" value="3"/>
</dbReference>
<keyword evidence="8 14" id="KW-0675">Receptor</keyword>
<evidence type="ECO:0000256" key="11">
    <source>
        <dbReference type="SAM" id="Phobius"/>
    </source>
</evidence>
<dbReference type="GeneID" id="101647416"/>
<evidence type="ECO:0000256" key="9">
    <source>
        <dbReference type="ARBA" id="ARBA00023180"/>
    </source>
</evidence>
<dbReference type="PANTHER" id="PTHR48423">
    <property type="entry name" value="INTERLEUKIN-27 RECEPTOR SUBUNIT ALPHA"/>
    <property type="match status" value="1"/>
</dbReference>
<dbReference type="PROSITE" id="PS50853">
    <property type="entry name" value="FN3"/>
    <property type="match status" value="2"/>
</dbReference>
<dbReference type="CDD" id="cd00063">
    <property type="entry name" value="FN3"/>
    <property type="match status" value="2"/>
</dbReference>
<evidence type="ECO:0000256" key="8">
    <source>
        <dbReference type="ARBA" id="ARBA00023170"/>
    </source>
</evidence>
<reference evidence="14" key="1">
    <citation type="submission" date="2025-08" db="UniProtKB">
        <authorList>
            <consortium name="RefSeq"/>
        </authorList>
    </citation>
    <scope>IDENTIFICATION</scope>
</reference>
<evidence type="ECO:0000256" key="1">
    <source>
        <dbReference type="ARBA" id="ARBA00004479"/>
    </source>
</evidence>
<evidence type="ECO:0000256" key="2">
    <source>
        <dbReference type="ARBA" id="ARBA00008921"/>
    </source>
</evidence>
<dbReference type="PANTHER" id="PTHR48423:SF2">
    <property type="entry name" value="INTERLEUKIN-12 RECEPTOR SUBUNIT BETA-2"/>
    <property type="match status" value="1"/>
</dbReference>
<keyword evidence="7 11" id="KW-0472">Membrane</keyword>
<evidence type="ECO:0000256" key="10">
    <source>
        <dbReference type="SAM" id="MobiDB-lite"/>
    </source>
</evidence>
<keyword evidence="6 11" id="KW-1133">Transmembrane helix</keyword>
<evidence type="ECO:0000259" key="12">
    <source>
        <dbReference type="PROSITE" id="PS50853"/>
    </source>
</evidence>
<dbReference type="InterPro" id="IPR036116">
    <property type="entry name" value="FN3_sf"/>
</dbReference>
<dbReference type="Gene3D" id="2.60.40.10">
    <property type="entry name" value="Immunoglobulins"/>
    <property type="match status" value="5"/>
</dbReference>
<dbReference type="Proteomes" id="UP000694863">
    <property type="component" value="Unplaced"/>
</dbReference>
<feature type="region of interest" description="Disordered" evidence="10">
    <location>
        <begin position="716"/>
        <end position="761"/>
    </location>
</feature>
<keyword evidence="3 11" id="KW-0812">Transmembrane</keyword>
<evidence type="ECO:0000256" key="5">
    <source>
        <dbReference type="ARBA" id="ARBA00022737"/>
    </source>
</evidence>
<comment type="subcellular location">
    <subcellularLocation>
        <location evidence="1">Membrane</location>
        <topology evidence="1">Single-pass type I membrane protein</topology>
    </subcellularLocation>
</comment>
<organism evidence="13 14">
    <name type="scientific">Echinops telfairi</name>
    <name type="common">Lesser hedgehog tenrec</name>
    <dbReference type="NCBI Taxonomy" id="9371"/>
    <lineage>
        <taxon>Eukaryota</taxon>
        <taxon>Metazoa</taxon>
        <taxon>Chordata</taxon>
        <taxon>Craniata</taxon>
        <taxon>Vertebrata</taxon>
        <taxon>Euteleostomi</taxon>
        <taxon>Mammalia</taxon>
        <taxon>Eutheria</taxon>
        <taxon>Afrotheria</taxon>
        <taxon>Tenrecidae</taxon>
        <taxon>Tenrecinae</taxon>
        <taxon>Echinops</taxon>
    </lineage>
</organism>
<evidence type="ECO:0000256" key="4">
    <source>
        <dbReference type="ARBA" id="ARBA00022729"/>
    </source>
</evidence>
<dbReference type="InterPro" id="IPR013783">
    <property type="entry name" value="Ig-like_fold"/>
</dbReference>
<dbReference type="RefSeq" id="XP_004703768.2">
    <property type="nucleotide sequence ID" value="XM_004703711.4"/>
</dbReference>
<evidence type="ECO:0000313" key="13">
    <source>
        <dbReference type="Proteomes" id="UP000694863"/>
    </source>
</evidence>
<evidence type="ECO:0000256" key="6">
    <source>
        <dbReference type="ARBA" id="ARBA00022989"/>
    </source>
</evidence>
<feature type="transmembrane region" description="Helical" evidence="11">
    <location>
        <begin position="549"/>
        <end position="572"/>
    </location>
</feature>
<protein>
    <submittedName>
        <fullName evidence="14">Interleukin-31 receptor subunit alpha</fullName>
    </submittedName>
</protein>
<keyword evidence="4" id="KW-0732">Signal</keyword>
<evidence type="ECO:0000256" key="7">
    <source>
        <dbReference type="ARBA" id="ARBA00023136"/>
    </source>
</evidence>